<reference evidence="2 3" key="1">
    <citation type="submission" date="2024-05" db="EMBL/GenBank/DDBJ databases">
        <title>A high-quality chromosomal-level genome assembly of Topmouth culter (Culter alburnus).</title>
        <authorList>
            <person name="Zhao H."/>
        </authorList>
    </citation>
    <scope>NUCLEOTIDE SEQUENCE [LARGE SCALE GENOMIC DNA]</scope>
    <source>
        <strain evidence="2">CATC2023</strain>
        <tissue evidence="2">Muscle</tissue>
    </source>
</reference>
<proteinExistence type="predicted"/>
<protein>
    <submittedName>
        <fullName evidence="2">Uncharacterized protein</fullName>
    </submittedName>
</protein>
<feature type="non-terminal residue" evidence="2">
    <location>
        <position position="66"/>
    </location>
</feature>
<name>A0AAW1YXP8_CULAL</name>
<dbReference type="Proteomes" id="UP001479290">
    <property type="component" value="Unassembled WGS sequence"/>
</dbReference>
<feature type="region of interest" description="Disordered" evidence="1">
    <location>
        <begin position="1"/>
        <end position="66"/>
    </location>
</feature>
<accession>A0AAW1YXP8</accession>
<keyword evidence="3" id="KW-1185">Reference proteome</keyword>
<dbReference type="EMBL" id="JAWDJR010000023">
    <property type="protein sequence ID" value="KAK9952984.1"/>
    <property type="molecule type" value="Genomic_DNA"/>
</dbReference>
<gene>
    <name evidence="2" type="ORF">ABG768_017010</name>
</gene>
<feature type="compositionally biased region" description="Polar residues" evidence="1">
    <location>
        <begin position="50"/>
        <end position="66"/>
    </location>
</feature>
<feature type="compositionally biased region" description="Polar residues" evidence="1">
    <location>
        <begin position="16"/>
        <end position="36"/>
    </location>
</feature>
<evidence type="ECO:0000256" key="1">
    <source>
        <dbReference type="SAM" id="MobiDB-lite"/>
    </source>
</evidence>
<evidence type="ECO:0000313" key="2">
    <source>
        <dbReference type="EMBL" id="KAK9952984.1"/>
    </source>
</evidence>
<sequence length="66" mass="7058">MSTPQQQKQPFWAKNESANPSSHNHNVLVVQPSTTDSETHPSPAIDDQSFVPSNGTVNTPTKGVSA</sequence>
<dbReference type="AlphaFoldDB" id="A0AAW1YXP8"/>
<evidence type="ECO:0000313" key="3">
    <source>
        <dbReference type="Proteomes" id="UP001479290"/>
    </source>
</evidence>
<organism evidence="2 3">
    <name type="scientific">Culter alburnus</name>
    <name type="common">Topmouth culter</name>
    <dbReference type="NCBI Taxonomy" id="194366"/>
    <lineage>
        <taxon>Eukaryota</taxon>
        <taxon>Metazoa</taxon>
        <taxon>Chordata</taxon>
        <taxon>Craniata</taxon>
        <taxon>Vertebrata</taxon>
        <taxon>Euteleostomi</taxon>
        <taxon>Actinopterygii</taxon>
        <taxon>Neopterygii</taxon>
        <taxon>Teleostei</taxon>
        <taxon>Ostariophysi</taxon>
        <taxon>Cypriniformes</taxon>
        <taxon>Xenocyprididae</taxon>
        <taxon>Xenocypridinae</taxon>
        <taxon>Culter</taxon>
    </lineage>
</organism>
<comment type="caution">
    <text evidence="2">The sequence shown here is derived from an EMBL/GenBank/DDBJ whole genome shotgun (WGS) entry which is preliminary data.</text>
</comment>